<dbReference type="EMBL" id="BJNE01000001">
    <property type="protein sequence ID" value="GEC11106.1"/>
    <property type="molecule type" value="Genomic_DNA"/>
</dbReference>
<proteinExistence type="predicted"/>
<evidence type="ECO:0000313" key="1">
    <source>
        <dbReference type="EMBL" id="GEC11106.1"/>
    </source>
</evidence>
<organism evidence="1 2">
    <name type="scientific">Glutamicibacter nicotianae</name>
    <name type="common">Arthrobacter nicotianae</name>
    <dbReference type="NCBI Taxonomy" id="37929"/>
    <lineage>
        <taxon>Bacteria</taxon>
        <taxon>Bacillati</taxon>
        <taxon>Actinomycetota</taxon>
        <taxon>Actinomycetes</taxon>
        <taxon>Micrococcales</taxon>
        <taxon>Micrococcaceae</taxon>
        <taxon>Glutamicibacter</taxon>
    </lineage>
</organism>
<accession>A0ABQ0RGZ6</accession>
<comment type="caution">
    <text evidence="1">The sequence shown here is derived from an EMBL/GenBank/DDBJ whole genome shotgun (WGS) entry which is preliminary data.</text>
</comment>
<name>A0ABQ0RGZ6_GLUNI</name>
<gene>
    <name evidence="1" type="ORF">ANI01nite_03090</name>
</gene>
<keyword evidence="2" id="KW-1185">Reference proteome</keyword>
<reference evidence="1 2" key="1">
    <citation type="submission" date="2019-06" db="EMBL/GenBank/DDBJ databases">
        <title>Whole genome shotgun sequence of Glutamicibacter nicotianae NBRC 14234.</title>
        <authorList>
            <person name="Hosoyama A."/>
            <person name="Uohara A."/>
            <person name="Ohji S."/>
            <person name="Ichikawa N."/>
        </authorList>
    </citation>
    <scope>NUCLEOTIDE SEQUENCE [LARGE SCALE GENOMIC DNA]</scope>
    <source>
        <strain evidence="1 2">NBRC 14234</strain>
    </source>
</reference>
<protein>
    <submittedName>
        <fullName evidence="1">Uncharacterized protein</fullName>
    </submittedName>
</protein>
<evidence type="ECO:0000313" key="2">
    <source>
        <dbReference type="Proteomes" id="UP000316242"/>
    </source>
</evidence>
<dbReference type="Proteomes" id="UP000316242">
    <property type="component" value="Unassembled WGS sequence"/>
</dbReference>
<sequence length="191" mass="21058">MSLSMDDHAQPITMLQFIRQAWGLAGDLALPQLSPFPETGSSALPDEVDRDLSEQRSIQTWSNAWAGKAQGAHRIPGLAATTAATGPATGNDFWTQQYGDEGIDLIAFEQWERMFDLWLGLNPEPVLRSTEVQPVLVAAWERGLTDLTVVPWAGYCMYRLGDSHLATSFDTAANCSLLRQALAEWIRAPLK</sequence>